<gene>
    <name evidence="3" type="ORF">GSCOC_T00039365001</name>
</gene>
<dbReference type="PANTHER" id="PTHR45295:SF4">
    <property type="entry name" value="OS06G0474800 PROTEIN"/>
    <property type="match status" value="1"/>
</dbReference>
<dbReference type="PhylomeDB" id="A0A068U396"/>
<dbReference type="InterPro" id="IPR001623">
    <property type="entry name" value="DnaJ_domain"/>
</dbReference>
<dbReference type="SUPFAM" id="SSF54862">
    <property type="entry name" value="4Fe-4S ferredoxins"/>
    <property type="match status" value="1"/>
</dbReference>
<dbReference type="PRINTS" id="PR00625">
    <property type="entry name" value="JDOMAIN"/>
</dbReference>
<evidence type="ECO:0000259" key="2">
    <source>
        <dbReference type="PROSITE" id="PS51379"/>
    </source>
</evidence>
<dbReference type="Proteomes" id="UP000295252">
    <property type="component" value="Chromosome IX"/>
</dbReference>
<keyword evidence="4" id="KW-1185">Reference proteome</keyword>
<evidence type="ECO:0008006" key="5">
    <source>
        <dbReference type="Google" id="ProtNLM"/>
    </source>
</evidence>
<feature type="domain" description="J" evidence="1">
    <location>
        <begin position="57"/>
        <end position="120"/>
    </location>
</feature>
<dbReference type="AlphaFoldDB" id="A0A068U396"/>
<feature type="domain" description="4Fe-4S ferredoxin-type" evidence="2">
    <location>
        <begin position="146"/>
        <end position="174"/>
    </location>
</feature>
<organism evidence="3 4">
    <name type="scientific">Coffea canephora</name>
    <name type="common">Robusta coffee</name>
    <dbReference type="NCBI Taxonomy" id="49390"/>
    <lineage>
        <taxon>Eukaryota</taxon>
        <taxon>Viridiplantae</taxon>
        <taxon>Streptophyta</taxon>
        <taxon>Embryophyta</taxon>
        <taxon>Tracheophyta</taxon>
        <taxon>Spermatophyta</taxon>
        <taxon>Magnoliopsida</taxon>
        <taxon>eudicotyledons</taxon>
        <taxon>Gunneridae</taxon>
        <taxon>Pentapetalae</taxon>
        <taxon>asterids</taxon>
        <taxon>lamiids</taxon>
        <taxon>Gentianales</taxon>
        <taxon>Rubiaceae</taxon>
        <taxon>Ixoroideae</taxon>
        <taxon>Gardenieae complex</taxon>
        <taxon>Bertiereae - Coffeeae clade</taxon>
        <taxon>Coffeeae</taxon>
        <taxon>Coffea</taxon>
    </lineage>
</organism>
<evidence type="ECO:0000313" key="3">
    <source>
        <dbReference type="EMBL" id="CDP02083.1"/>
    </source>
</evidence>
<protein>
    <recommendedName>
        <fullName evidence="5">J domain-containing protein</fullName>
    </recommendedName>
</protein>
<dbReference type="InterPro" id="IPR017896">
    <property type="entry name" value="4Fe4S_Fe-S-bd"/>
</dbReference>
<evidence type="ECO:0000313" key="4">
    <source>
        <dbReference type="Proteomes" id="UP000295252"/>
    </source>
</evidence>
<dbReference type="SMART" id="SM00271">
    <property type="entry name" value="DnaJ"/>
    <property type="match status" value="1"/>
</dbReference>
<dbReference type="CDD" id="cd06257">
    <property type="entry name" value="DnaJ"/>
    <property type="match status" value="1"/>
</dbReference>
<proteinExistence type="predicted"/>
<dbReference type="STRING" id="49390.A0A068U396"/>
<dbReference type="OMA" id="EGHGIFG"/>
<accession>A0A068U396</accession>
<dbReference type="Gene3D" id="1.10.287.110">
    <property type="entry name" value="DnaJ domain"/>
    <property type="match status" value="1"/>
</dbReference>
<dbReference type="Pfam" id="PF00226">
    <property type="entry name" value="DnaJ"/>
    <property type="match status" value="1"/>
</dbReference>
<name>A0A068U396_COFCA</name>
<dbReference type="InParanoid" id="A0A068U396"/>
<reference evidence="4" key="1">
    <citation type="journal article" date="2014" name="Science">
        <title>The coffee genome provides insight into the convergent evolution of caffeine biosynthesis.</title>
        <authorList>
            <person name="Denoeud F."/>
            <person name="Carretero-Paulet L."/>
            <person name="Dereeper A."/>
            <person name="Droc G."/>
            <person name="Guyot R."/>
            <person name="Pietrella M."/>
            <person name="Zheng C."/>
            <person name="Alberti A."/>
            <person name="Anthony F."/>
            <person name="Aprea G."/>
            <person name="Aury J.M."/>
            <person name="Bento P."/>
            <person name="Bernard M."/>
            <person name="Bocs S."/>
            <person name="Campa C."/>
            <person name="Cenci A."/>
            <person name="Combes M.C."/>
            <person name="Crouzillat D."/>
            <person name="Da Silva C."/>
            <person name="Daddiego L."/>
            <person name="De Bellis F."/>
            <person name="Dussert S."/>
            <person name="Garsmeur O."/>
            <person name="Gayraud T."/>
            <person name="Guignon V."/>
            <person name="Jahn K."/>
            <person name="Jamilloux V."/>
            <person name="Joet T."/>
            <person name="Labadie K."/>
            <person name="Lan T."/>
            <person name="Leclercq J."/>
            <person name="Lepelley M."/>
            <person name="Leroy T."/>
            <person name="Li L.T."/>
            <person name="Librado P."/>
            <person name="Lopez L."/>
            <person name="Munoz A."/>
            <person name="Noel B."/>
            <person name="Pallavicini A."/>
            <person name="Perrotta G."/>
            <person name="Poncet V."/>
            <person name="Pot D."/>
            <person name="Priyono X."/>
            <person name="Rigoreau M."/>
            <person name="Rouard M."/>
            <person name="Rozas J."/>
            <person name="Tranchant-Dubreuil C."/>
            <person name="VanBuren R."/>
            <person name="Zhang Q."/>
            <person name="Andrade A.C."/>
            <person name="Argout X."/>
            <person name="Bertrand B."/>
            <person name="de Kochko A."/>
            <person name="Graziosi G."/>
            <person name="Henry R.J."/>
            <person name="Jayarama X."/>
            <person name="Ming R."/>
            <person name="Nagai C."/>
            <person name="Rounsley S."/>
            <person name="Sankoff D."/>
            <person name="Giuliano G."/>
            <person name="Albert V.A."/>
            <person name="Wincker P."/>
            <person name="Lashermes P."/>
        </authorList>
    </citation>
    <scope>NUCLEOTIDE SEQUENCE [LARGE SCALE GENOMIC DNA]</scope>
    <source>
        <strain evidence="4">cv. DH200-94</strain>
    </source>
</reference>
<dbReference type="PANTHER" id="PTHR45295">
    <property type="entry name" value="CHAPERONE PROTEIN DNAJ C76, CHLOROPLASTIC"/>
    <property type="match status" value="1"/>
</dbReference>
<dbReference type="Pfam" id="PF13370">
    <property type="entry name" value="Fer4_13"/>
    <property type="match status" value="1"/>
</dbReference>
<dbReference type="OrthoDB" id="376357at2759"/>
<dbReference type="PROSITE" id="PS51379">
    <property type="entry name" value="4FE4S_FER_2"/>
    <property type="match status" value="1"/>
</dbReference>
<dbReference type="PROSITE" id="PS50076">
    <property type="entry name" value="DNAJ_2"/>
    <property type="match status" value="1"/>
</dbReference>
<dbReference type="SUPFAM" id="SSF46565">
    <property type="entry name" value="Chaperone J-domain"/>
    <property type="match status" value="1"/>
</dbReference>
<sequence length="259" mass="29622">MPTSVISFYQPKFGQIHCPFFSNMSIPSHRTPHKGKAAAARCCQRRMDATLGEHDRNYYTLLGVSIDSTSQQIKEAYRKLQKKYHPDIAGQKGHDRALLMNEAYKVLMSRDMRRQYNASIGWFQNSFGKDASGVDYSVWNGPLRPQALFVDQNACIGCRECVYHARNTFTMDESLGCARVKVQYGDDETEIQVSVDLCPVNCIYWVDAEELQVLEYLIQPHPKKGYGIYGQGWERPTNVFMAAEAFKKQLKQQAANRQI</sequence>
<dbReference type="EMBL" id="HG739092">
    <property type="protein sequence ID" value="CDP02083.1"/>
    <property type="molecule type" value="Genomic_DNA"/>
</dbReference>
<evidence type="ECO:0000259" key="1">
    <source>
        <dbReference type="PROSITE" id="PS50076"/>
    </source>
</evidence>
<dbReference type="Gene3D" id="3.30.70.20">
    <property type="match status" value="1"/>
</dbReference>
<dbReference type="InterPro" id="IPR036869">
    <property type="entry name" value="J_dom_sf"/>
</dbReference>
<dbReference type="Gramene" id="CDP02083">
    <property type="protein sequence ID" value="CDP02083"/>
    <property type="gene ID" value="GSCOC_T00039365001"/>
</dbReference>